<dbReference type="Proteomes" id="UP000078003">
    <property type="component" value="Unassembled WGS sequence"/>
</dbReference>
<dbReference type="EMBL" id="LXSF01000003">
    <property type="protein sequence ID" value="OAM17032.1"/>
    <property type="molecule type" value="Genomic_DNA"/>
</dbReference>
<gene>
    <name evidence="1" type="ORF">A7P85_04530</name>
</gene>
<dbReference type="InterPro" id="IPR021283">
    <property type="entry name" value="Phage_Wedge1"/>
</dbReference>
<dbReference type="AlphaFoldDB" id="A0A1A9RGJ5"/>
<comment type="caution">
    <text evidence="1">The sequence shown here is derived from an EMBL/GenBank/DDBJ whole genome shotgun (WGS) entry which is preliminary data.</text>
</comment>
<dbReference type="RefSeq" id="WP_064104310.1">
    <property type="nucleotide sequence ID" value="NZ_LXSF01000003.1"/>
</dbReference>
<evidence type="ECO:0000313" key="2">
    <source>
        <dbReference type="Proteomes" id="UP000078003"/>
    </source>
</evidence>
<protein>
    <recommendedName>
        <fullName evidence="3">DUF2612 domain-containing protein</fullName>
    </recommendedName>
</protein>
<sequence length="210" mass="24108">MITVGETLISQYANSPVICRLIRRFDDCIDPRTDKQRFYDTVWNVSTAQGFGLDIWGVIVGIEREVMISAQDEYIGFAQGFTPFDNGVWSTGEGLERRYRLDDDAYRRVIMLKAMSNIIYATAPHINRLLREMFGKRGRAYFVKNGTMAARYVFEFYLLPVERSIIRQSDLLPRPSGVLLDFYEPETDKTFGYIEANLAPFGEGAFFMGV</sequence>
<organism evidence="1 2">
    <name type="scientific">Eikenella corrodens</name>
    <dbReference type="NCBI Taxonomy" id="539"/>
    <lineage>
        <taxon>Bacteria</taxon>
        <taxon>Pseudomonadati</taxon>
        <taxon>Pseudomonadota</taxon>
        <taxon>Betaproteobacteria</taxon>
        <taxon>Neisseriales</taxon>
        <taxon>Neisseriaceae</taxon>
        <taxon>Eikenella</taxon>
    </lineage>
</organism>
<dbReference type="Pfam" id="PF11041">
    <property type="entry name" value="Phage_Wedge1"/>
    <property type="match status" value="1"/>
</dbReference>
<accession>A0A1A9RGJ5</accession>
<evidence type="ECO:0000313" key="1">
    <source>
        <dbReference type="EMBL" id="OAM17032.1"/>
    </source>
</evidence>
<reference evidence="2" key="1">
    <citation type="submission" date="2016-05" db="EMBL/GenBank/DDBJ databases">
        <title>Draft genome of Corynebacterium afermentans subsp. afermentans LCDC 88199T.</title>
        <authorList>
            <person name="Bernier A.-M."/>
            <person name="Bernard K."/>
        </authorList>
    </citation>
    <scope>NUCLEOTIDE SEQUENCE [LARGE SCALE GENOMIC DNA]</scope>
    <source>
        <strain evidence="2">NML01-0328</strain>
    </source>
</reference>
<evidence type="ECO:0008006" key="3">
    <source>
        <dbReference type="Google" id="ProtNLM"/>
    </source>
</evidence>
<name>A0A1A9RGJ5_EIKCO</name>
<proteinExistence type="predicted"/>